<dbReference type="AlphaFoldDB" id="A0A8J3SVA1"/>
<dbReference type="Proteomes" id="UP000634476">
    <property type="component" value="Unassembled WGS sequence"/>
</dbReference>
<accession>A0A8J3SVA1</accession>
<organism evidence="2 3">
    <name type="scientific">Planobispora takensis</name>
    <dbReference type="NCBI Taxonomy" id="1367882"/>
    <lineage>
        <taxon>Bacteria</taxon>
        <taxon>Bacillati</taxon>
        <taxon>Actinomycetota</taxon>
        <taxon>Actinomycetes</taxon>
        <taxon>Streptosporangiales</taxon>
        <taxon>Streptosporangiaceae</taxon>
        <taxon>Planobispora</taxon>
    </lineage>
</organism>
<dbReference type="RefSeq" id="WP_203873891.1">
    <property type="nucleotide sequence ID" value="NZ_BOOK01000008.1"/>
</dbReference>
<gene>
    <name evidence="2" type="ORF">Pta02_14410</name>
</gene>
<keyword evidence="1" id="KW-0732">Signal</keyword>
<keyword evidence="3" id="KW-1185">Reference proteome</keyword>
<feature type="signal peptide" evidence="1">
    <location>
        <begin position="1"/>
        <end position="27"/>
    </location>
</feature>
<evidence type="ECO:0000313" key="2">
    <source>
        <dbReference type="EMBL" id="GIH99432.1"/>
    </source>
</evidence>
<feature type="chain" id="PRO_5035195973" description="Secreted protein" evidence="1">
    <location>
        <begin position="28"/>
        <end position="146"/>
    </location>
</feature>
<dbReference type="EMBL" id="BOOK01000008">
    <property type="protein sequence ID" value="GIH99432.1"/>
    <property type="molecule type" value="Genomic_DNA"/>
</dbReference>
<evidence type="ECO:0000313" key="3">
    <source>
        <dbReference type="Proteomes" id="UP000634476"/>
    </source>
</evidence>
<protein>
    <recommendedName>
        <fullName evidence="4">Secreted protein</fullName>
    </recommendedName>
</protein>
<proteinExistence type="predicted"/>
<sequence length="146" mass="15344">MRTWRKLSKLAAVTTLAGGLAFTGASAAVADGGPAHEKSAALACGGNVFLDGIRALATSENGRDEVYLEADGAKIWPAGGSYVSMTAGQRVEVDKCVRPQAALRLIEVDDLDPNDVIGRVILQGDVTRDYEFCCGDGGRYRIGAVR</sequence>
<evidence type="ECO:0000256" key="1">
    <source>
        <dbReference type="SAM" id="SignalP"/>
    </source>
</evidence>
<reference evidence="2" key="1">
    <citation type="submission" date="2021-01" db="EMBL/GenBank/DDBJ databases">
        <title>Whole genome shotgun sequence of Planobispora takensis NBRC 109077.</title>
        <authorList>
            <person name="Komaki H."/>
            <person name="Tamura T."/>
        </authorList>
    </citation>
    <scope>NUCLEOTIDE SEQUENCE</scope>
    <source>
        <strain evidence="2">NBRC 109077</strain>
    </source>
</reference>
<comment type="caution">
    <text evidence="2">The sequence shown here is derived from an EMBL/GenBank/DDBJ whole genome shotgun (WGS) entry which is preliminary data.</text>
</comment>
<evidence type="ECO:0008006" key="4">
    <source>
        <dbReference type="Google" id="ProtNLM"/>
    </source>
</evidence>
<name>A0A8J3SVA1_9ACTN</name>